<dbReference type="Proteomes" id="UP000095210">
    <property type="component" value="Chromosome"/>
</dbReference>
<feature type="domain" description="HTH cro/C1-type" evidence="1">
    <location>
        <begin position="20"/>
        <end position="74"/>
    </location>
</feature>
<dbReference type="RefSeq" id="WP_069847242.1">
    <property type="nucleotide sequence ID" value="NZ_CP014859.1"/>
</dbReference>
<protein>
    <submittedName>
        <fullName evidence="2">DNA binding protein with helix-turn-helix domain</fullName>
    </submittedName>
</protein>
<evidence type="ECO:0000313" key="3">
    <source>
        <dbReference type="Proteomes" id="UP000095210"/>
    </source>
</evidence>
<reference evidence="3" key="1">
    <citation type="submission" date="2016-03" db="EMBL/GenBank/DDBJ databases">
        <title>Complete genome sequence of the type strain Actinoalloteichus hymeniacidonis DSM 45092.</title>
        <authorList>
            <person name="Schaffert L."/>
            <person name="Albersmeier A."/>
            <person name="Winkler A."/>
            <person name="Kalinowski J."/>
            <person name="Zotchev S."/>
            <person name="Ruckert C."/>
        </authorList>
    </citation>
    <scope>NUCLEOTIDE SEQUENCE [LARGE SCALE GENOMIC DNA]</scope>
    <source>
        <strain evidence="3">HPA177(T) (DSM 45092(T))</strain>
    </source>
</reference>
<dbReference type="SUPFAM" id="SSF47413">
    <property type="entry name" value="lambda repressor-like DNA-binding domains"/>
    <property type="match status" value="1"/>
</dbReference>
<dbReference type="CDD" id="cd00093">
    <property type="entry name" value="HTH_XRE"/>
    <property type="match status" value="1"/>
</dbReference>
<dbReference type="Gene3D" id="1.10.260.40">
    <property type="entry name" value="lambda repressor-like DNA-binding domains"/>
    <property type="match status" value="1"/>
</dbReference>
<accession>A0AAC9MX98</accession>
<dbReference type="InterPro" id="IPR043917">
    <property type="entry name" value="DUF5753"/>
</dbReference>
<dbReference type="InterPro" id="IPR001387">
    <property type="entry name" value="Cro/C1-type_HTH"/>
</dbReference>
<evidence type="ECO:0000313" key="2">
    <source>
        <dbReference type="EMBL" id="AOS62054.1"/>
    </source>
</evidence>
<gene>
    <name evidence="2" type="ORF">TL08_06145</name>
</gene>
<dbReference type="SMART" id="SM00530">
    <property type="entry name" value="HTH_XRE"/>
    <property type="match status" value="1"/>
</dbReference>
<name>A0AAC9MX98_9PSEU</name>
<dbReference type="AlphaFoldDB" id="A0AAC9MX98"/>
<dbReference type="GO" id="GO:0003677">
    <property type="term" value="F:DNA binding"/>
    <property type="evidence" value="ECO:0007669"/>
    <property type="project" value="InterPro"/>
</dbReference>
<dbReference type="InterPro" id="IPR010982">
    <property type="entry name" value="Lambda_DNA-bd_dom_sf"/>
</dbReference>
<organism evidence="2 3">
    <name type="scientific">Actinoalloteichus hymeniacidonis</name>
    <dbReference type="NCBI Taxonomy" id="340345"/>
    <lineage>
        <taxon>Bacteria</taxon>
        <taxon>Bacillati</taxon>
        <taxon>Actinomycetota</taxon>
        <taxon>Actinomycetes</taxon>
        <taxon>Pseudonocardiales</taxon>
        <taxon>Pseudonocardiaceae</taxon>
        <taxon>Actinoalloteichus</taxon>
    </lineage>
</organism>
<dbReference type="Pfam" id="PF13560">
    <property type="entry name" value="HTH_31"/>
    <property type="match status" value="1"/>
</dbReference>
<dbReference type="PROSITE" id="PS50943">
    <property type="entry name" value="HTH_CROC1"/>
    <property type="match status" value="1"/>
</dbReference>
<proteinExistence type="predicted"/>
<sequence>MNRTRNGAKSPRARALGSALAEARHAAGLTQRATASRLGVHHTRIARAETGAHPPSSEDTASILALFGITGAHRDEILEMARDIDRGNWTVTGAGVPSALTTLVDYEREATAITVSTPLLVPGLLQTMSYARAIISAGDATPEEIEARTMYRMGRQEILRAATAPRFMSIFHEWALQSPVGGHAAMAEQMKRLLSWIEHDHISVQVVPSSIGPSVSSSGNFSIYEFDRSPPIVHLEHLSASTFVDDARHIANFLAAREIVLKEAMSPEESIKLITDVYLPHHQERQDR</sequence>
<keyword evidence="3" id="KW-1185">Reference proteome</keyword>
<dbReference type="Pfam" id="PF19054">
    <property type="entry name" value="DUF5753"/>
    <property type="match status" value="1"/>
</dbReference>
<dbReference type="KEGG" id="ahm:TL08_06145"/>
<dbReference type="EMBL" id="CP014859">
    <property type="protein sequence ID" value="AOS62054.1"/>
    <property type="molecule type" value="Genomic_DNA"/>
</dbReference>
<evidence type="ECO:0000259" key="1">
    <source>
        <dbReference type="PROSITE" id="PS50943"/>
    </source>
</evidence>